<evidence type="ECO:0000313" key="2">
    <source>
        <dbReference type="EMBL" id="OGF32586.1"/>
    </source>
</evidence>
<comment type="caution">
    <text evidence="2">The sequence shown here is derived from an EMBL/GenBank/DDBJ whole genome shotgun (WGS) entry which is preliminary data.</text>
</comment>
<accession>A0A1F5T1I5</accession>
<dbReference type="EMBL" id="MFGJ01000004">
    <property type="protein sequence ID" value="OGF32586.1"/>
    <property type="molecule type" value="Genomic_DNA"/>
</dbReference>
<reference evidence="2 3" key="1">
    <citation type="journal article" date="2016" name="Nat. Commun.">
        <title>Thousands of microbial genomes shed light on interconnected biogeochemical processes in an aquifer system.</title>
        <authorList>
            <person name="Anantharaman K."/>
            <person name="Brown C.T."/>
            <person name="Hug L.A."/>
            <person name="Sharon I."/>
            <person name="Castelle C.J."/>
            <person name="Probst A.J."/>
            <person name="Thomas B.C."/>
            <person name="Singh A."/>
            <person name="Wilkins M.J."/>
            <person name="Karaoz U."/>
            <person name="Brodie E.L."/>
            <person name="Williams K.H."/>
            <person name="Hubbard S.S."/>
            <person name="Banfield J.F."/>
        </authorList>
    </citation>
    <scope>NUCLEOTIDE SEQUENCE [LARGE SCALE GENOMIC DNA]</scope>
</reference>
<proteinExistence type="predicted"/>
<sequence>MVWLKQIIEDGRYAKFKLNLDIIEKNLAEKNTNGAVEASKALIESVCKTISGDLGLKIDSAWNVPKVVSETLKVTPFVKNMEKDDADRTKAICGCILTIASKIAEFRNDYGFMSHGRDIEEAKKCDEVISQLVYFSTDIICSFLIEIHTNFSTLKDLKRVDYEKYKEFNEWFDDENGDVIIGALKFSASQTLYNNDISAYIDALNDYFDKIDKIESPQDDENVTHN</sequence>
<dbReference type="AlphaFoldDB" id="A0A1F5T1I5"/>
<dbReference type="Proteomes" id="UP000179001">
    <property type="component" value="Unassembled WGS sequence"/>
</dbReference>
<evidence type="ECO:0000313" key="3">
    <source>
        <dbReference type="Proteomes" id="UP000179001"/>
    </source>
</evidence>
<name>A0A1F5T1I5_9BACT</name>
<protein>
    <recommendedName>
        <fullName evidence="1">Abortive infection protein-like C-terminal domain-containing protein</fullName>
    </recommendedName>
</protein>
<dbReference type="InterPro" id="IPR026001">
    <property type="entry name" value="Abi-like_C"/>
</dbReference>
<organism evidence="2 3">
    <name type="scientific">Candidatus Falkowbacteria bacterium RIFOXYC2_FULL_36_12</name>
    <dbReference type="NCBI Taxonomy" id="1798002"/>
    <lineage>
        <taxon>Bacteria</taxon>
        <taxon>Candidatus Falkowiibacteriota</taxon>
    </lineage>
</organism>
<evidence type="ECO:0000259" key="1">
    <source>
        <dbReference type="Pfam" id="PF14355"/>
    </source>
</evidence>
<gene>
    <name evidence="2" type="ORF">A2478_00025</name>
</gene>
<dbReference type="Pfam" id="PF14355">
    <property type="entry name" value="Abi_C"/>
    <property type="match status" value="1"/>
</dbReference>
<feature type="domain" description="Abortive infection protein-like C-terminal" evidence="1">
    <location>
        <begin position="66"/>
        <end position="146"/>
    </location>
</feature>